<dbReference type="AlphaFoldDB" id="A0AAD5T4A4"/>
<dbReference type="PIRSF" id="PIRSF001773">
    <property type="entry name" value="COX10"/>
    <property type="match status" value="1"/>
</dbReference>
<dbReference type="HAMAP" id="MF_00154">
    <property type="entry name" value="CyoE_CtaB"/>
    <property type="match status" value="1"/>
</dbReference>
<evidence type="ECO:0000256" key="8">
    <source>
        <dbReference type="ARBA" id="ARBA00023128"/>
    </source>
</evidence>
<feature type="transmembrane region" description="Helical" evidence="12">
    <location>
        <begin position="332"/>
        <end position="350"/>
    </location>
</feature>
<organism evidence="13 14">
    <name type="scientific">Physocladia obscura</name>
    <dbReference type="NCBI Taxonomy" id="109957"/>
    <lineage>
        <taxon>Eukaryota</taxon>
        <taxon>Fungi</taxon>
        <taxon>Fungi incertae sedis</taxon>
        <taxon>Chytridiomycota</taxon>
        <taxon>Chytridiomycota incertae sedis</taxon>
        <taxon>Chytridiomycetes</taxon>
        <taxon>Chytridiales</taxon>
        <taxon>Chytriomycetaceae</taxon>
        <taxon>Physocladia</taxon>
    </lineage>
</organism>
<dbReference type="NCBIfam" id="TIGR01473">
    <property type="entry name" value="cyoE_ctaB"/>
    <property type="match status" value="1"/>
</dbReference>
<protein>
    <recommendedName>
        <fullName evidence="3">Protoheme IX farnesyltransferase, mitochondrial</fullName>
    </recommendedName>
    <alternativeName>
        <fullName evidence="11">Heme O synthase</fullName>
    </alternativeName>
</protein>
<keyword evidence="4" id="KW-0808">Transferase</keyword>
<dbReference type="InterPro" id="IPR044878">
    <property type="entry name" value="UbiA_sf"/>
</dbReference>
<feature type="transmembrane region" description="Helical" evidence="12">
    <location>
        <begin position="179"/>
        <end position="198"/>
    </location>
</feature>
<evidence type="ECO:0000256" key="2">
    <source>
        <dbReference type="ARBA" id="ARBA00005985"/>
    </source>
</evidence>
<comment type="similarity">
    <text evidence="2">Belongs to the UbiA prenyltransferase family.</text>
</comment>
<feature type="transmembrane region" description="Helical" evidence="12">
    <location>
        <begin position="218"/>
        <end position="242"/>
    </location>
</feature>
<dbReference type="Gene3D" id="1.10.357.140">
    <property type="entry name" value="UbiA prenyltransferase"/>
    <property type="match status" value="1"/>
</dbReference>
<dbReference type="PANTHER" id="PTHR43448:SF2">
    <property type="entry name" value="PROTOHEME IX FARNESYLTRANSFERASE, MITOCHONDRIAL"/>
    <property type="match status" value="1"/>
</dbReference>
<dbReference type="Proteomes" id="UP001211907">
    <property type="component" value="Unassembled WGS sequence"/>
</dbReference>
<proteinExistence type="inferred from homology"/>
<comment type="caution">
    <text evidence="13">The sequence shown here is derived from an EMBL/GenBank/DDBJ whole genome shotgun (WGS) entry which is preliminary data.</text>
</comment>
<evidence type="ECO:0000256" key="10">
    <source>
        <dbReference type="ARBA" id="ARBA00023136"/>
    </source>
</evidence>
<evidence type="ECO:0000313" key="13">
    <source>
        <dbReference type="EMBL" id="KAJ3127764.1"/>
    </source>
</evidence>
<dbReference type="Pfam" id="PF01040">
    <property type="entry name" value="UbiA"/>
    <property type="match status" value="1"/>
</dbReference>
<keyword evidence="5 12" id="KW-0812">Transmembrane</keyword>
<evidence type="ECO:0000313" key="14">
    <source>
        <dbReference type="Proteomes" id="UP001211907"/>
    </source>
</evidence>
<keyword evidence="14" id="KW-1185">Reference proteome</keyword>
<evidence type="ECO:0000256" key="1">
    <source>
        <dbReference type="ARBA" id="ARBA00004225"/>
    </source>
</evidence>
<keyword evidence="6" id="KW-0809">Transit peptide</keyword>
<feature type="transmembrane region" description="Helical" evidence="12">
    <location>
        <begin position="300"/>
        <end position="320"/>
    </location>
</feature>
<evidence type="ECO:0000256" key="12">
    <source>
        <dbReference type="SAM" id="Phobius"/>
    </source>
</evidence>
<evidence type="ECO:0000256" key="9">
    <source>
        <dbReference type="ARBA" id="ARBA00023133"/>
    </source>
</evidence>
<gene>
    <name evidence="13" type="primary">COX10</name>
    <name evidence="13" type="ORF">HK100_009563</name>
</gene>
<dbReference type="InterPro" id="IPR000537">
    <property type="entry name" value="UbiA_prenyltransferase"/>
</dbReference>
<reference evidence="13" key="1">
    <citation type="submission" date="2020-05" db="EMBL/GenBank/DDBJ databases">
        <title>Phylogenomic resolution of chytrid fungi.</title>
        <authorList>
            <person name="Stajich J.E."/>
            <person name="Amses K."/>
            <person name="Simmons R."/>
            <person name="Seto K."/>
            <person name="Myers J."/>
            <person name="Bonds A."/>
            <person name="Quandt C.A."/>
            <person name="Barry K."/>
            <person name="Liu P."/>
            <person name="Grigoriev I."/>
            <person name="Longcore J.E."/>
            <person name="James T.Y."/>
        </authorList>
    </citation>
    <scope>NUCLEOTIDE SEQUENCE</scope>
    <source>
        <strain evidence="13">JEL0513</strain>
    </source>
</reference>
<dbReference type="InterPro" id="IPR006369">
    <property type="entry name" value="Protohaem_IX_farnesylTrfase"/>
</dbReference>
<keyword evidence="10 12" id="KW-0472">Membrane</keyword>
<dbReference type="CDD" id="cd13957">
    <property type="entry name" value="PT_UbiA_Cox10"/>
    <property type="match status" value="1"/>
</dbReference>
<dbReference type="FunFam" id="1.10.357.140:FF:000004">
    <property type="entry name" value="Protoheme IX farnesyltransferase, mitochondrial"/>
    <property type="match status" value="1"/>
</dbReference>
<accession>A0AAD5T4A4</accession>
<dbReference type="GO" id="GO:0008495">
    <property type="term" value="F:protoheme IX farnesyltransferase activity"/>
    <property type="evidence" value="ECO:0007669"/>
    <property type="project" value="InterPro"/>
</dbReference>
<dbReference type="EMBL" id="JADGJH010000495">
    <property type="protein sequence ID" value="KAJ3127764.1"/>
    <property type="molecule type" value="Genomic_DNA"/>
</dbReference>
<keyword evidence="8" id="KW-0496">Mitochondrion</keyword>
<feature type="transmembrane region" description="Helical" evidence="12">
    <location>
        <begin position="152"/>
        <end position="173"/>
    </location>
</feature>
<dbReference type="PANTHER" id="PTHR43448">
    <property type="entry name" value="PROTOHEME IX FARNESYLTRANSFERASE, MITOCHONDRIAL"/>
    <property type="match status" value="1"/>
</dbReference>
<keyword evidence="7 12" id="KW-1133">Transmembrane helix</keyword>
<comment type="subcellular location">
    <subcellularLocation>
        <location evidence="1">Mitochondrion membrane</location>
        <topology evidence="1">Multi-pass membrane protein</topology>
    </subcellularLocation>
</comment>
<evidence type="ECO:0000256" key="11">
    <source>
        <dbReference type="ARBA" id="ARBA00030253"/>
    </source>
</evidence>
<dbReference type="GO" id="GO:0006784">
    <property type="term" value="P:heme A biosynthetic process"/>
    <property type="evidence" value="ECO:0007669"/>
    <property type="project" value="TreeGrafter"/>
</dbReference>
<evidence type="ECO:0000256" key="6">
    <source>
        <dbReference type="ARBA" id="ARBA00022946"/>
    </source>
</evidence>
<dbReference type="GO" id="GO:0031966">
    <property type="term" value="C:mitochondrial membrane"/>
    <property type="evidence" value="ECO:0007669"/>
    <property type="project" value="UniProtKB-SubCell"/>
</dbReference>
<evidence type="ECO:0000256" key="4">
    <source>
        <dbReference type="ARBA" id="ARBA00022679"/>
    </source>
</evidence>
<evidence type="ECO:0000256" key="3">
    <source>
        <dbReference type="ARBA" id="ARBA00016335"/>
    </source>
</evidence>
<dbReference type="InterPro" id="IPR016315">
    <property type="entry name" value="Protohaem_IX_farnesylTrfase_mt"/>
</dbReference>
<name>A0AAD5T4A4_9FUNG</name>
<evidence type="ECO:0000256" key="7">
    <source>
        <dbReference type="ARBA" id="ARBA00022989"/>
    </source>
</evidence>
<sequence>MSATLFSQTQLLPPISRFYPIRKTSTAASSSVLTGASKPIPLASDQSPKTESEFESNIETNAALRWKDPPPASIPGTYISLAKARLAALVVLTTMAGYAVCPLATSLPTLLATTVGTALCVASANSLNQWIEAPYDAQMNRTRSRVLVTHSISPIHAFSFGIASGIAGFVSLYALVNPITAVLGLANIVLYAGIYTPMKRFSIWNTWVGSLVGAIPPIMGWTACTGTIDAGALFMGAILFAWQFPHFNALSWNLRSDYSKAGYHMMCVVDPALNGRVSLRYALALIPLCASAPAIGLTSWMFVATSSVVNGIFAMAAYRFWRNSNEKTARELFFMSLIHLPALLALVMIFKL</sequence>
<keyword evidence="9" id="KW-0350">Heme biosynthesis</keyword>
<evidence type="ECO:0000256" key="5">
    <source>
        <dbReference type="ARBA" id="ARBA00022692"/>
    </source>
</evidence>